<keyword evidence="3" id="KW-1185">Reference proteome</keyword>
<gene>
    <name evidence="2" type="ORF">THITH_07275</name>
</gene>
<sequence>MFVYGTLLRGLARAQLLRDARLLGLAWIPGRLFDLGAWPGLRHGPGRVIGELYEVDTPTLARIDRIEDYDPRDPQRSLYLRERLPVQPLSGAPAHPAFTYVFTREPDPETWIRHGDYRRHLLERQAGPQPVVAYGANLSRERIERRIGPVGARTGGILPGFELRFEKHAVTRDAVVANLRFSASGAACRAALCRLNREQLEAMDRFEGTPGEYLRIGLPFRPDRRRGLCLAHAWIAHPARVTAGLPVREEYLAHLRGGYAEFGWPDDPIAQALRILQTSRGYR</sequence>
<dbReference type="AlphaFoldDB" id="W0DHI6"/>
<dbReference type="SUPFAM" id="SSF110857">
    <property type="entry name" value="Gamma-glutamyl cyclotransferase-like"/>
    <property type="match status" value="2"/>
</dbReference>
<dbReference type="KEGG" id="tti:THITH_07275"/>
<dbReference type="Gene3D" id="3.10.490.10">
    <property type="entry name" value="Gamma-glutamyl cyclotransferase-like"/>
    <property type="match status" value="2"/>
</dbReference>
<dbReference type="InterPro" id="IPR036568">
    <property type="entry name" value="GGCT-like_sf"/>
</dbReference>
<protein>
    <recommendedName>
        <fullName evidence="1">Gamma-glutamylcyclotransferase AIG2-like domain-containing protein</fullName>
    </recommendedName>
</protein>
<dbReference type="CDD" id="cd06661">
    <property type="entry name" value="GGCT_like"/>
    <property type="match status" value="2"/>
</dbReference>
<dbReference type="InterPro" id="IPR013024">
    <property type="entry name" value="GGCT-like"/>
</dbReference>
<organism evidence="2 3">
    <name type="scientific">Thioalkalivibrio paradoxus ARh 1</name>
    <dbReference type="NCBI Taxonomy" id="713585"/>
    <lineage>
        <taxon>Bacteria</taxon>
        <taxon>Pseudomonadati</taxon>
        <taxon>Pseudomonadota</taxon>
        <taxon>Gammaproteobacteria</taxon>
        <taxon>Chromatiales</taxon>
        <taxon>Ectothiorhodospiraceae</taxon>
        <taxon>Thioalkalivibrio</taxon>
    </lineage>
</organism>
<reference evidence="2 3" key="1">
    <citation type="submission" date="2013-12" db="EMBL/GenBank/DDBJ databases">
        <authorList>
            <consortium name="DOE Joint Genome Institute"/>
            <person name="Muyzer G."/>
            <person name="Huntemann M."/>
            <person name="Han J."/>
            <person name="Chen A."/>
            <person name="Kyrpides N."/>
            <person name="Mavromatis K."/>
            <person name="Markowitz V."/>
            <person name="Palaniappan K."/>
            <person name="Ivanova N."/>
            <person name="Schaumberg A."/>
            <person name="Pati A."/>
            <person name="Liolios K."/>
            <person name="Nordberg H.P."/>
            <person name="Cantor M.N."/>
            <person name="Hua S.X."/>
            <person name="Woyke T."/>
        </authorList>
    </citation>
    <scope>NUCLEOTIDE SEQUENCE [LARGE SCALE GENOMIC DNA]</scope>
    <source>
        <strain evidence="2 3">ARh 1</strain>
    </source>
</reference>
<dbReference type="Proteomes" id="UP000005289">
    <property type="component" value="Chromosome"/>
</dbReference>
<dbReference type="STRING" id="713585.THITH_07275"/>
<name>W0DHI6_9GAMM</name>
<dbReference type="Pfam" id="PF06094">
    <property type="entry name" value="GGACT"/>
    <property type="match status" value="1"/>
</dbReference>
<accession>W0DHI6</accession>
<feature type="domain" description="Gamma-glutamylcyclotransferase AIG2-like" evidence="1">
    <location>
        <begin position="1"/>
        <end position="118"/>
    </location>
</feature>
<evidence type="ECO:0000259" key="1">
    <source>
        <dbReference type="Pfam" id="PF06094"/>
    </source>
</evidence>
<evidence type="ECO:0000313" key="3">
    <source>
        <dbReference type="Proteomes" id="UP000005289"/>
    </source>
</evidence>
<proteinExistence type="predicted"/>
<dbReference type="EMBL" id="CP007029">
    <property type="protein sequence ID" value="AHE98094.1"/>
    <property type="molecule type" value="Genomic_DNA"/>
</dbReference>
<dbReference type="HOGENOM" id="CLU_085350_0_0_6"/>
<evidence type="ECO:0000313" key="2">
    <source>
        <dbReference type="EMBL" id="AHE98094.1"/>
    </source>
</evidence>
<dbReference type="InterPro" id="IPR009288">
    <property type="entry name" value="AIG2-like_dom"/>
</dbReference>